<feature type="non-terminal residue" evidence="1">
    <location>
        <position position="1"/>
    </location>
</feature>
<comment type="caution">
    <text evidence="1">The sequence shown here is derived from an EMBL/GenBank/DDBJ whole genome shotgun (WGS) entry which is preliminary data.</text>
</comment>
<keyword evidence="2" id="KW-1185">Reference proteome</keyword>
<reference evidence="2" key="2">
    <citation type="journal article" date="2018" name="Mol. Plant Microbe Interact.">
        <title>Genome sequence resources for the wheat stripe rust pathogen (Puccinia striiformis f. sp. tritici) and the barley stripe rust pathogen (Puccinia striiformis f. sp. hordei).</title>
        <authorList>
            <person name="Xia C."/>
            <person name="Wang M."/>
            <person name="Yin C."/>
            <person name="Cornejo O.E."/>
            <person name="Hulbert S.H."/>
            <person name="Chen X."/>
        </authorList>
    </citation>
    <scope>NUCLEOTIDE SEQUENCE [LARGE SCALE GENOMIC DNA]</scope>
    <source>
        <strain evidence="2">93-210</strain>
    </source>
</reference>
<organism evidence="1 2">
    <name type="scientific">Puccinia striiformis f. sp. tritici</name>
    <dbReference type="NCBI Taxonomy" id="168172"/>
    <lineage>
        <taxon>Eukaryota</taxon>
        <taxon>Fungi</taxon>
        <taxon>Dikarya</taxon>
        <taxon>Basidiomycota</taxon>
        <taxon>Pucciniomycotina</taxon>
        <taxon>Pucciniomycetes</taxon>
        <taxon>Pucciniales</taxon>
        <taxon>Pucciniaceae</taxon>
        <taxon>Puccinia</taxon>
    </lineage>
</organism>
<reference evidence="2" key="1">
    <citation type="journal article" date="2018" name="BMC Genomics">
        <title>Genomic insights into host adaptation between the wheat stripe rust pathogen (Puccinia striiformis f. sp. tritici) and the barley stripe rust pathogen (Puccinia striiformis f. sp. hordei).</title>
        <authorList>
            <person name="Xia C."/>
            <person name="Wang M."/>
            <person name="Yin C."/>
            <person name="Cornejo O.E."/>
            <person name="Hulbert S.H."/>
            <person name="Chen X."/>
        </authorList>
    </citation>
    <scope>NUCLEOTIDE SEQUENCE [LARGE SCALE GENOMIC DNA]</scope>
    <source>
        <strain evidence="2">93-210</strain>
    </source>
</reference>
<dbReference type="Proteomes" id="UP001060170">
    <property type="component" value="Chromosome 1"/>
</dbReference>
<evidence type="ECO:0000313" key="2">
    <source>
        <dbReference type="Proteomes" id="UP001060170"/>
    </source>
</evidence>
<reference evidence="1 2" key="3">
    <citation type="journal article" date="2022" name="Microbiol. Spectr.">
        <title>Folding features and dynamics of 3D genome architecture in plant fungal pathogens.</title>
        <authorList>
            <person name="Xia C."/>
        </authorList>
    </citation>
    <scope>NUCLEOTIDE SEQUENCE [LARGE SCALE GENOMIC DNA]</scope>
    <source>
        <strain evidence="1 2">93-210</strain>
    </source>
</reference>
<gene>
    <name evidence="1" type="ORF">MJO28_000792</name>
</gene>
<protein>
    <submittedName>
        <fullName evidence="1">Uncharacterized protein</fullName>
    </submittedName>
</protein>
<name>A0ACC0EYE3_9BASI</name>
<sequence>RLGCTEGAQVPSRLQNDPIRRRSQVAWEAAAGRLRGAWRAASKSTSRRKREAASRSFSIQWVTLTPAGQGKRRPQYPATLPLITQDSASWSRVDYKRTAEPVPIHPFDFDHPTIKQSQATTVSEVLTQSTSIPHTPRPSFPLIPLSGDTMLVTYYFASLLAACMALASSSGVQRRGNSGISANGGGLSGSGPNLQIGRRATPIRGGDIPNGGSKARNTPLVVSPLLLSSSAIILGLFA</sequence>
<accession>A0ACC0EYE3</accession>
<proteinExistence type="predicted"/>
<dbReference type="EMBL" id="CM045865">
    <property type="protein sequence ID" value="KAI7962698.1"/>
    <property type="molecule type" value="Genomic_DNA"/>
</dbReference>
<evidence type="ECO:0000313" key="1">
    <source>
        <dbReference type="EMBL" id="KAI7962698.1"/>
    </source>
</evidence>